<dbReference type="InterPro" id="IPR004183">
    <property type="entry name" value="Xdiol_dOase_suB"/>
</dbReference>
<dbReference type="PIRSF" id="PIRSF006157">
    <property type="entry name" value="Doxgns_DODA"/>
    <property type="match status" value="1"/>
</dbReference>
<gene>
    <name evidence="7" type="primary">ygiD</name>
    <name evidence="7" type="ORF">QLH52_14770</name>
</gene>
<evidence type="ECO:0000313" key="7">
    <source>
        <dbReference type="EMBL" id="MDX8128554.1"/>
    </source>
</evidence>
<comment type="caution">
    <text evidence="7">The sequence shown here is derived from an EMBL/GenBank/DDBJ whole genome shotgun (WGS) entry which is preliminary data.</text>
</comment>
<dbReference type="CDD" id="cd07363">
    <property type="entry name" value="45_DOPA_Dioxygenase"/>
    <property type="match status" value="1"/>
</dbReference>
<dbReference type="RefSeq" id="WP_319962079.1">
    <property type="nucleotide sequence ID" value="NZ_JAXARY010000013.1"/>
</dbReference>
<name>A0ABU4UGE6_9GAMM</name>
<evidence type="ECO:0000256" key="4">
    <source>
        <dbReference type="ARBA" id="ARBA00022833"/>
    </source>
</evidence>
<evidence type="ECO:0000259" key="6">
    <source>
        <dbReference type="Pfam" id="PF02900"/>
    </source>
</evidence>
<evidence type="ECO:0000313" key="8">
    <source>
        <dbReference type="Proteomes" id="UP001284537"/>
    </source>
</evidence>
<comment type="similarity">
    <text evidence="2">Belongs to the DODA-type extradiol aromatic ring-opening dioxygenase family.</text>
</comment>
<dbReference type="SUPFAM" id="SSF53213">
    <property type="entry name" value="LigB-like"/>
    <property type="match status" value="1"/>
</dbReference>
<organism evidence="7 8">
    <name type="scientific">Methylomonas defluvii</name>
    <dbReference type="NCBI Taxonomy" id="3045149"/>
    <lineage>
        <taxon>Bacteria</taxon>
        <taxon>Pseudomonadati</taxon>
        <taxon>Pseudomonadota</taxon>
        <taxon>Gammaproteobacteria</taxon>
        <taxon>Methylococcales</taxon>
        <taxon>Methylococcaceae</taxon>
        <taxon>Methylomonas</taxon>
    </lineage>
</organism>
<feature type="domain" description="Extradiol ring-cleavage dioxygenase class III enzyme subunit B" evidence="6">
    <location>
        <begin position="39"/>
        <end position="240"/>
    </location>
</feature>
<dbReference type="NCBIfam" id="NF007914">
    <property type="entry name" value="PRK10628.1"/>
    <property type="match status" value="1"/>
</dbReference>
<keyword evidence="3" id="KW-0479">Metal-binding</keyword>
<dbReference type="Proteomes" id="UP001284537">
    <property type="component" value="Unassembled WGS sequence"/>
</dbReference>
<dbReference type="Pfam" id="PF02900">
    <property type="entry name" value="LigB"/>
    <property type="match status" value="1"/>
</dbReference>
<evidence type="ECO:0000256" key="3">
    <source>
        <dbReference type="ARBA" id="ARBA00022723"/>
    </source>
</evidence>
<evidence type="ECO:0000256" key="5">
    <source>
        <dbReference type="ARBA" id="ARBA00023002"/>
    </source>
</evidence>
<keyword evidence="5 7" id="KW-0560">Oxidoreductase</keyword>
<evidence type="ECO:0000256" key="2">
    <source>
        <dbReference type="ARBA" id="ARBA00007581"/>
    </source>
</evidence>
<proteinExistence type="inferred from homology"/>
<dbReference type="EC" id="1.13.11.29" evidence="7"/>
<dbReference type="GO" id="GO:0050297">
    <property type="term" value="F:stizolobate synthase activity"/>
    <property type="evidence" value="ECO:0007669"/>
    <property type="project" value="UniProtKB-EC"/>
</dbReference>
<dbReference type="Gene3D" id="3.40.830.10">
    <property type="entry name" value="LigB-like"/>
    <property type="match status" value="1"/>
</dbReference>
<sequence length="262" mass="28942">MNTVKPDNQNLPRLPALFIGHGSPLNALEDNEYSRAWAELGQRLPRPKAILCISAHWQTDGTRVTAMSQPRTIHDFYGFPQALFDFVYPTPGSPALAARIKARMPGIELDQDWGLDHGSWSVLCHLFPDAHIPVLQLSLDIKKSPEQHYQLGKALRCLRDEGVLIVGSGNIVHNLQAAIWRDTAHDWAVAFAERIKRLIAAGDHSAVVKYRELSDAALAIPTDEHFLPLLYILGLQGDGEQVGFFTDKTTLGAIAMLSVQVG</sequence>
<dbReference type="EMBL" id="JAXARY010000013">
    <property type="protein sequence ID" value="MDX8128554.1"/>
    <property type="molecule type" value="Genomic_DNA"/>
</dbReference>
<keyword evidence="8" id="KW-1185">Reference proteome</keyword>
<reference evidence="7 8" key="1">
    <citation type="submission" date="2023-11" db="EMBL/GenBank/DDBJ databases">
        <authorList>
            <person name="Ouyang M.-Y."/>
        </authorList>
    </citation>
    <scope>NUCLEOTIDE SEQUENCE [LARGE SCALE GENOMIC DNA]</scope>
    <source>
        <strain evidence="7 8">OY6</strain>
    </source>
</reference>
<dbReference type="PANTHER" id="PTHR30096:SF0">
    <property type="entry name" value="4,5-DOPA DIOXYGENASE EXTRADIOL-LIKE PROTEIN"/>
    <property type="match status" value="1"/>
</dbReference>
<protein>
    <submittedName>
        <fullName evidence="7">4,5-DOPA dioxygenase extradiol</fullName>
        <ecNumber evidence="7">1.13.11.29</ecNumber>
    </submittedName>
</protein>
<evidence type="ECO:0000256" key="1">
    <source>
        <dbReference type="ARBA" id="ARBA00001947"/>
    </source>
</evidence>
<keyword evidence="4" id="KW-0862">Zinc</keyword>
<keyword evidence="7" id="KW-0223">Dioxygenase</keyword>
<accession>A0ABU4UGE6</accession>
<dbReference type="InterPro" id="IPR014436">
    <property type="entry name" value="Extradiol_dOase_DODA"/>
</dbReference>
<comment type="cofactor">
    <cofactor evidence="1">
        <name>Zn(2+)</name>
        <dbReference type="ChEBI" id="CHEBI:29105"/>
    </cofactor>
</comment>
<dbReference type="PANTHER" id="PTHR30096">
    <property type="entry name" value="4,5-DOPA DIOXYGENASE EXTRADIOL-LIKE PROTEIN"/>
    <property type="match status" value="1"/>
</dbReference>